<sequence>MPSETFSQSTIMANQRLIYGFHAVNARLWQNPKSITELYIQEGKNDARTREVLEKAANENIRVYFADADRLNAISKGARHQGVVGFIDASKNHVHLEDVLENLSEPPLLLILDGITDPHNLGACLRTADAMGVHAVIAPKDKSAGLNATVSKVACGAAETVPYITVTNLARTMRELKEYGIWIIGTDMGGNADLYHCDLPDSAAWVMGNEGDGMRRLTREHCDMLVSIPMFGTVESMNVSVSAGMVLGETRRQRVLKNEKA</sequence>
<evidence type="ECO:0000256" key="2">
    <source>
        <dbReference type="ARBA" id="ARBA00022552"/>
    </source>
</evidence>
<dbReference type="FunFam" id="3.40.1280.10:FF:000005">
    <property type="entry name" value="23S rRNA (guanosine-2'-O-)-methyltransferase RlmB"/>
    <property type="match status" value="1"/>
</dbReference>
<dbReference type="SUPFAM" id="SSF75217">
    <property type="entry name" value="alpha/beta knot"/>
    <property type="match status" value="1"/>
</dbReference>
<dbReference type="PANTHER" id="PTHR46429:SF1">
    <property type="entry name" value="23S RRNA (GUANOSINE-2'-O-)-METHYLTRANSFERASE RLMB"/>
    <property type="match status" value="1"/>
</dbReference>
<keyword evidence="9" id="KW-1185">Reference proteome</keyword>
<feature type="domain" description="RNA 2-O ribose methyltransferase substrate binding" evidence="7">
    <location>
        <begin position="17"/>
        <end position="93"/>
    </location>
</feature>
<dbReference type="InterPro" id="IPR013123">
    <property type="entry name" value="SpoU_subst-bd"/>
</dbReference>
<dbReference type="Gene3D" id="3.40.1280.10">
    <property type="match status" value="1"/>
</dbReference>
<dbReference type="SMART" id="SM00967">
    <property type="entry name" value="SpoU_sub_bind"/>
    <property type="match status" value="1"/>
</dbReference>
<dbReference type="GO" id="GO:0005829">
    <property type="term" value="C:cytosol"/>
    <property type="evidence" value="ECO:0007669"/>
    <property type="project" value="TreeGrafter"/>
</dbReference>
<dbReference type="PANTHER" id="PTHR46429">
    <property type="entry name" value="23S RRNA (GUANOSINE-2'-O-)-METHYLTRANSFERASE RLMB"/>
    <property type="match status" value="1"/>
</dbReference>
<keyword evidence="4 6" id="KW-0808">Transferase</keyword>
<comment type="similarity">
    <text evidence="6">Belongs to the class IV-like SAM-binding methyltransferase superfamily. RNA methyltransferase TrmH family. RlmB subfamily.</text>
</comment>
<evidence type="ECO:0000259" key="7">
    <source>
        <dbReference type="SMART" id="SM00967"/>
    </source>
</evidence>
<evidence type="ECO:0000256" key="5">
    <source>
        <dbReference type="ARBA" id="ARBA00022691"/>
    </source>
</evidence>
<dbReference type="CDD" id="cd18103">
    <property type="entry name" value="SpoU-like_RlmB"/>
    <property type="match status" value="1"/>
</dbReference>
<dbReference type="InterPro" id="IPR024915">
    <property type="entry name" value="23S_rRNA_MeTrfase_RlmB"/>
</dbReference>
<evidence type="ECO:0000256" key="3">
    <source>
        <dbReference type="ARBA" id="ARBA00022603"/>
    </source>
</evidence>
<evidence type="ECO:0000256" key="1">
    <source>
        <dbReference type="ARBA" id="ARBA00022490"/>
    </source>
</evidence>
<comment type="subcellular location">
    <subcellularLocation>
        <location evidence="6">Cytoplasm</location>
    </subcellularLocation>
</comment>
<evidence type="ECO:0000313" key="9">
    <source>
        <dbReference type="Proteomes" id="UP000254193"/>
    </source>
</evidence>
<dbReference type="Proteomes" id="UP000254193">
    <property type="component" value="Unassembled WGS sequence"/>
</dbReference>
<dbReference type="InterPro" id="IPR004441">
    <property type="entry name" value="rRNA_MeTrfase_TrmH"/>
</dbReference>
<evidence type="ECO:0000256" key="6">
    <source>
        <dbReference type="HAMAP-Rule" id="MF_01887"/>
    </source>
</evidence>
<keyword evidence="2 6" id="KW-0698">rRNA processing</keyword>
<accession>A0A378VL75</accession>
<dbReference type="EMBL" id="UGRO01000002">
    <property type="protein sequence ID" value="SUA16911.1"/>
    <property type="molecule type" value="Genomic_DNA"/>
</dbReference>
<keyword evidence="3 6" id="KW-0489">Methyltransferase</keyword>
<dbReference type="GO" id="GO:0070039">
    <property type="term" value="F:rRNA (guanosine-2'-O-)-methyltransferase activity"/>
    <property type="evidence" value="ECO:0007669"/>
    <property type="project" value="UniProtKB-UniRule"/>
</dbReference>
<feature type="binding site" evidence="6">
    <location>
        <position position="237"/>
    </location>
    <ligand>
        <name>S-adenosyl-L-methionine</name>
        <dbReference type="ChEBI" id="CHEBI:59789"/>
    </ligand>
</feature>
<dbReference type="Pfam" id="PF08032">
    <property type="entry name" value="SpoU_sub_bind"/>
    <property type="match status" value="1"/>
</dbReference>
<dbReference type="Pfam" id="PF00588">
    <property type="entry name" value="SpoU_methylase"/>
    <property type="match status" value="1"/>
</dbReference>
<comment type="function">
    <text evidence="6">Specifically methylates the ribose of guanosine 2251 in 23S rRNA.</text>
</comment>
<keyword evidence="1 6" id="KW-0963">Cytoplasm</keyword>
<dbReference type="SUPFAM" id="SSF55315">
    <property type="entry name" value="L30e-like"/>
    <property type="match status" value="1"/>
</dbReference>
<name>A0A378VL75_NEILA</name>
<reference evidence="8 9" key="1">
    <citation type="submission" date="2018-06" db="EMBL/GenBank/DDBJ databases">
        <authorList>
            <consortium name="Pathogen Informatics"/>
            <person name="Doyle S."/>
        </authorList>
    </citation>
    <scope>NUCLEOTIDE SEQUENCE [LARGE SCALE GENOMIC DNA]</scope>
    <source>
        <strain evidence="8 9">NCTC10616</strain>
    </source>
</reference>
<dbReference type="GO" id="GO:0003723">
    <property type="term" value="F:RNA binding"/>
    <property type="evidence" value="ECO:0007669"/>
    <property type="project" value="InterPro"/>
</dbReference>
<proteinExistence type="inferred from homology"/>
<gene>
    <name evidence="8" type="primary">rlmB_1</name>
    <name evidence="6" type="synonym">rlmB</name>
    <name evidence="8" type="ORF">NCTC10616_00565</name>
</gene>
<dbReference type="InterPro" id="IPR029028">
    <property type="entry name" value="Alpha/beta_knot_MTases"/>
</dbReference>
<dbReference type="AlphaFoldDB" id="A0A378VL75"/>
<organism evidence="8 9">
    <name type="scientific">Neisseria lactamica</name>
    <dbReference type="NCBI Taxonomy" id="486"/>
    <lineage>
        <taxon>Bacteria</taxon>
        <taxon>Pseudomonadati</taxon>
        <taxon>Pseudomonadota</taxon>
        <taxon>Betaproteobacteria</taxon>
        <taxon>Neisseriales</taxon>
        <taxon>Neisseriaceae</taxon>
        <taxon>Neisseria</taxon>
    </lineage>
</organism>
<dbReference type="InterPro" id="IPR001537">
    <property type="entry name" value="SpoU_MeTrfase"/>
</dbReference>
<keyword evidence="5 6" id="KW-0949">S-adenosyl-L-methionine</keyword>
<feature type="binding site" evidence="6">
    <location>
        <position position="208"/>
    </location>
    <ligand>
        <name>S-adenosyl-L-methionine</name>
        <dbReference type="ChEBI" id="CHEBI:59789"/>
    </ligand>
</feature>
<evidence type="ECO:0000256" key="4">
    <source>
        <dbReference type="ARBA" id="ARBA00022679"/>
    </source>
</evidence>
<dbReference type="InterPro" id="IPR029064">
    <property type="entry name" value="Ribosomal_eL30-like_sf"/>
</dbReference>
<comment type="catalytic activity">
    <reaction evidence="6">
        <text>guanosine(2251) in 23S rRNA + S-adenosyl-L-methionine = 2'-O-methylguanosine(2251) in 23S rRNA + S-adenosyl-L-homocysteine + H(+)</text>
        <dbReference type="Rhea" id="RHEA:24140"/>
        <dbReference type="Rhea" id="RHEA-COMP:10239"/>
        <dbReference type="Rhea" id="RHEA-COMP:10241"/>
        <dbReference type="ChEBI" id="CHEBI:15378"/>
        <dbReference type="ChEBI" id="CHEBI:57856"/>
        <dbReference type="ChEBI" id="CHEBI:59789"/>
        <dbReference type="ChEBI" id="CHEBI:74269"/>
        <dbReference type="ChEBI" id="CHEBI:74445"/>
        <dbReference type="EC" id="2.1.1.185"/>
    </reaction>
</comment>
<evidence type="ECO:0000313" key="8">
    <source>
        <dbReference type="EMBL" id="SUA16911.1"/>
    </source>
</evidence>
<dbReference type="EC" id="2.1.1.185" evidence="6"/>
<protein>
    <recommendedName>
        <fullName evidence="6">23S rRNA (guanosine-2'-O-)-methyltransferase RlmB</fullName>
        <ecNumber evidence="6">2.1.1.185</ecNumber>
    </recommendedName>
    <alternativeName>
        <fullName evidence="6">23S rRNA (guanosine2251 2'-O)-methyltransferase</fullName>
    </alternativeName>
    <alternativeName>
        <fullName evidence="6">23S rRNA Gm2251 2'-O-methyltransferase</fullName>
    </alternativeName>
</protein>
<dbReference type="InterPro" id="IPR029026">
    <property type="entry name" value="tRNA_m1G_MTases_N"/>
</dbReference>
<dbReference type="Gene3D" id="3.30.1330.30">
    <property type="match status" value="1"/>
</dbReference>
<dbReference type="NCBIfam" id="TIGR00186">
    <property type="entry name" value="rRNA_methyl_3"/>
    <property type="match status" value="1"/>
</dbReference>
<dbReference type="HAMAP" id="MF_01887">
    <property type="entry name" value="23SrRNA_methyltr_B"/>
    <property type="match status" value="1"/>
</dbReference>
<feature type="binding site" evidence="6">
    <location>
        <position position="228"/>
    </location>
    <ligand>
        <name>S-adenosyl-L-methionine</name>
        <dbReference type="ChEBI" id="CHEBI:59789"/>
    </ligand>
</feature>